<evidence type="ECO:0000313" key="1">
    <source>
        <dbReference type="EMBL" id="JAI05296.1"/>
    </source>
</evidence>
<reference evidence="1" key="2">
    <citation type="journal article" date="2015" name="Fish Shellfish Immunol.">
        <title>Early steps in the European eel (Anguilla anguilla)-Vibrio vulnificus interaction in the gills: Role of the RtxA13 toxin.</title>
        <authorList>
            <person name="Callol A."/>
            <person name="Pajuelo D."/>
            <person name="Ebbesson L."/>
            <person name="Teles M."/>
            <person name="MacKenzie S."/>
            <person name="Amaro C."/>
        </authorList>
    </citation>
    <scope>NUCLEOTIDE SEQUENCE</scope>
</reference>
<dbReference type="EMBL" id="GBXM01003282">
    <property type="protein sequence ID" value="JAI05296.1"/>
    <property type="molecule type" value="Transcribed_RNA"/>
</dbReference>
<proteinExistence type="predicted"/>
<name>A0A0E9XTY3_ANGAN</name>
<dbReference type="AlphaFoldDB" id="A0A0E9XTY3"/>
<accession>A0A0E9XTY3</accession>
<sequence length="32" mass="3962">MALIYFHGILFEIFWINTKEYLMPVYYISLTM</sequence>
<reference evidence="1" key="1">
    <citation type="submission" date="2014-11" db="EMBL/GenBank/DDBJ databases">
        <authorList>
            <person name="Amaro Gonzalez C."/>
        </authorList>
    </citation>
    <scope>NUCLEOTIDE SEQUENCE</scope>
</reference>
<protein>
    <submittedName>
        <fullName evidence="1">Uncharacterized protein</fullName>
    </submittedName>
</protein>
<organism evidence="1">
    <name type="scientific">Anguilla anguilla</name>
    <name type="common">European freshwater eel</name>
    <name type="synonym">Muraena anguilla</name>
    <dbReference type="NCBI Taxonomy" id="7936"/>
    <lineage>
        <taxon>Eukaryota</taxon>
        <taxon>Metazoa</taxon>
        <taxon>Chordata</taxon>
        <taxon>Craniata</taxon>
        <taxon>Vertebrata</taxon>
        <taxon>Euteleostomi</taxon>
        <taxon>Actinopterygii</taxon>
        <taxon>Neopterygii</taxon>
        <taxon>Teleostei</taxon>
        <taxon>Anguilliformes</taxon>
        <taxon>Anguillidae</taxon>
        <taxon>Anguilla</taxon>
    </lineage>
</organism>